<evidence type="ECO:0000313" key="6">
    <source>
        <dbReference type="Proteomes" id="UP000327179"/>
    </source>
</evidence>
<dbReference type="Pfam" id="PF12625">
    <property type="entry name" value="Arabinose_bd"/>
    <property type="match status" value="1"/>
</dbReference>
<evidence type="ECO:0000256" key="3">
    <source>
        <dbReference type="ARBA" id="ARBA00023163"/>
    </source>
</evidence>
<evidence type="ECO:0000313" key="5">
    <source>
        <dbReference type="EMBL" id="QEY64637.1"/>
    </source>
</evidence>
<dbReference type="GO" id="GO:0000976">
    <property type="term" value="F:transcription cis-regulatory region binding"/>
    <property type="evidence" value="ECO:0007669"/>
    <property type="project" value="TreeGrafter"/>
</dbReference>
<dbReference type="EMBL" id="CP043311">
    <property type="protein sequence ID" value="QEY64637.1"/>
    <property type="molecule type" value="Genomic_DNA"/>
</dbReference>
<keyword evidence="2" id="KW-0238">DNA-binding</keyword>
<name>A0A5J6QQI8_9GAMM</name>
<dbReference type="RefSeq" id="WP_151136444.1">
    <property type="nucleotide sequence ID" value="NZ_CP043311.1"/>
</dbReference>
<sequence length="336" mass="37935">MSTGGSQCFTIFTEALLRNCSDQVAPVLSEVGLDESILHDPASEVPLAKYVALLEALSLRTDSNIGLRMGLDLDSTSFGVYGHAARSATDMEMALRCMSRFIVAHIQATRLDLSINDHDVIIDYQITDPTIFQRRQDSELALSAILNCLREISGVEFWPHRVDFEHAAPEDQQLHREIFQCPLHFNQLSNRLHFSRDILSLPLRTSDIRLYRALEPLLEQQSKVRSQTMDFLGRVSRAIAGCLCLGVVSLEQIARSQGMSGRTLQRRLGELGIEFSNLVEDVRRTLALDYIKNKEYSLTEVALLVGYSESSSLSRAFRRWTQLTPQQYRQQLQTGS</sequence>
<evidence type="ECO:0000256" key="2">
    <source>
        <dbReference type="ARBA" id="ARBA00023125"/>
    </source>
</evidence>
<dbReference type="GO" id="GO:0003700">
    <property type="term" value="F:DNA-binding transcription factor activity"/>
    <property type="evidence" value="ECO:0007669"/>
    <property type="project" value="InterPro"/>
</dbReference>
<dbReference type="Proteomes" id="UP000327179">
    <property type="component" value="Chromosome"/>
</dbReference>
<accession>A0A5J6QQI8</accession>
<organism evidence="5 6">
    <name type="scientific">Metapseudomonas lalkuanensis</name>
    <dbReference type="NCBI Taxonomy" id="2604832"/>
    <lineage>
        <taxon>Bacteria</taxon>
        <taxon>Pseudomonadati</taxon>
        <taxon>Pseudomonadota</taxon>
        <taxon>Gammaproteobacteria</taxon>
        <taxon>Pseudomonadales</taxon>
        <taxon>Pseudomonadaceae</taxon>
        <taxon>Metapseudomonas</taxon>
    </lineage>
</organism>
<gene>
    <name evidence="5" type="ORF">FXN65_22165</name>
</gene>
<feature type="domain" description="HTH araC/xylS-type" evidence="4">
    <location>
        <begin position="233"/>
        <end position="331"/>
    </location>
</feature>
<reference evidence="5 6" key="1">
    <citation type="submission" date="2019-08" db="EMBL/GenBank/DDBJ databases">
        <title>Whole-genome Sequencing of e-waste polymer degrading bacterium Pseudomonas sp. strain PE08.</title>
        <authorList>
            <person name="Kirdat K."/>
            <person name="Debbarma P."/>
            <person name="Narawade N."/>
            <person name="Suyal D."/>
            <person name="Thorat V."/>
            <person name="Shouche Y."/>
            <person name="Goel R."/>
            <person name="Yadav A."/>
        </authorList>
    </citation>
    <scope>NUCLEOTIDE SEQUENCE [LARGE SCALE GENOMIC DNA]</scope>
    <source>
        <strain evidence="5 6">PE08</strain>
    </source>
</reference>
<dbReference type="InterPro" id="IPR032687">
    <property type="entry name" value="AraC-type_N"/>
</dbReference>
<dbReference type="PANTHER" id="PTHR47894:SF4">
    <property type="entry name" value="HTH-TYPE TRANSCRIPTIONAL REGULATOR GADX"/>
    <property type="match status" value="1"/>
</dbReference>
<proteinExistence type="predicted"/>
<dbReference type="SUPFAM" id="SSF46689">
    <property type="entry name" value="Homeodomain-like"/>
    <property type="match status" value="1"/>
</dbReference>
<dbReference type="SMART" id="SM00342">
    <property type="entry name" value="HTH_ARAC"/>
    <property type="match status" value="1"/>
</dbReference>
<protein>
    <submittedName>
        <fullName evidence="5">AraC family transcriptional regulator</fullName>
    </submittedName>
</protein>
<dbReference type="Gene3D" id="1.10.10.60">
    <property type="entry name" value="Homeodomain-like"/>
    <property type="match status" value="1"/>
</dbReference>
<dbReference type="Pfam" id="PF12833">
    <property type="entry name" value="HTH_18"/>
    <property type="match status" value="1"/>
</dbReference>
<dbReference type="AlphaFoldDB" id="A0A5J6QQI8"/>
<dbReference type="InterPro" id="IPR009057">
    <property type="entry name" value="Homeodomain-like_sf"/>
</dbReference>
<dbReference type="PANTHER" id="PTHR47894">
    <property type="entry name" value="HTH-TYPE TRANSCRIPTIONAL REGULATOR GADX"/>
    <property type="match status" value="1"/>
</dbReference>
<evidence type="ECO:0000259" key="4">
    <source>
        <dbReference type="PROSITE" id="PS01124"/>
    </source>
</evidence>
<evidence type="ECO:0000256" key="1">
    <source>
        <dbReference type="ARBA" id="ARBA00023015"/>
    </source>
</evidence>
<dbReference type="GO" id="GO:0005829">
    <property type="term" value="C:cytosol"/>
    <property type="evidence" value="ECO:0007669"/>
    <property type="project" value="TreeGrafter"/>
</dbReference>
<keyword evidence="3" id="KW-0804">Transcription</keyword>
<dbReference type="PROSITE" id="PS01124">
    <property type="entry name" value="HTH_ARAC_FAMILY_2"/>
    <property type="match status" value="1"/>
</dbReference>
<dbReference type="InterPro" id="IPR018060">
    <property type="entry name" value="HTH_AraC"/>
</dbReference>
<dbReference type="KEGG" id="plal:FXN65_22165"/>
<keyword evidence="1" id="KW-0805">Transcription regulation</keyword>
<keyword evidence="6" id="KW-1185">Reference proteome</keyword>